<organism evidence="2 3">
    <name type="scientific">Linum trigynum</name>
    <dbReference type="NCBI Taxonomy" id="586398"/>
    <lineage>
        <taxon>Eukaryota</taxon>
        <taxon>Viridiplantae</taxon>
        <taxon>Streptophyta</taxon>
        <taxon>Embryophyta</taxon>
        <taxon>Tracheophyta</taxon>
        <taxon>Spermatophyta</taxon>
        <taxon>Magnoliopsida</taxon>
        <taxon>eudicotyledons</taxon>
        <taxon>Gunneridae</taxon>
        <taxon>Pentapetalae</taxon>
        <taxon>rosids</taxon>
        <taxon>fabids</taxon>
        <taxon>Malpighiales</taxon>
        <taxon>Linaceae</taxon>
        <taxon>Linum</taxon>
    </lineage>
</organism>
<evidence type="ECO:0000256" key="1">
    <source>
        <dbReference type="SAM" id="SignalP"/>
    </source>
</evidence>
<feature type="chain" id="PRO_5043483377" evidence="1">
    <location>
        <begin position="21"/>
        <end position="117"/>
    </location>
</feature>
<dbReference type="Proteomes" id="UP001497516">
    <property type="component" value="Chromosome 2"/>
</dbReference>
<keyword evidence="1" id="KW-0732">Signal</keyword>
<evidence type="ECO:0000313" key="3">
    <source>
        <dbReference type="Proteomes" id="UP001497516"/>
    </source>
</evidence>
<protein>
    <submittedName>
        <fullName evidence="2">Uncharacterized protein</fullName>
    </submittedName>
</protein>
<sequence>MEYASMKLVFLVALLIFTAGGVTKIGAEEEGNNNGVVGVGAELKKVIPCDRFKACSCTGKLCVCTLRKKAQLSTQSGGGAEGENGVVGAPAAAYQVRCGQLKTCSCIFRLCFCTVRG</sequence>
<accession>A0AAV2D4L4</accession>
<dbReference type="AlphaFoldDB" id="A0AAV2D4L4"/>
<dbReference type="EMBL" id="OZ034815">
    <property type="protein sequence ID" value="CAL1366541.1"/>
    <property type="molecule type" value="Genomic_DNA"/>
</dbReference>
<keyword evidence="3" id="KW-1185">Reference proteome</keyword>
<proteinExistence type="predicted"/>
<evidence type="ECO:0000313" key="2">
    <source>
        <dbReference type="EMBL" id="CAL1366541.1"/>
    </source>
</evidence>
<feature type="signal peptide" evidence="1">
    <location>
        <begin position="1"/>
        <end position="20"/>
    </location>
</feature>
<reference evidence="2 3" key="1">
    <citation type="submission" date="2024-04" db="EMBL/GenBank/DDBJ databases">
        <authorList>
            <person name="Fracassetti M."/>
        </authorList>
    </citation>
    <scope>NUCLEOTIDE SEQUENCE [LARGE SCALE GENOMIC DNA]</scope>
</reference>
<gene>
    <name evidence="2" type="ORF">LTRI10_LOCUS10684</name>
</gene>
<name>A0AAV2D4L4_9ROSI</name>